<evidence type="ECO:0000259" key="9">
    <source>
        <dbReference type="PROSITE" id="PS50157"/>
    </source>
</evidence>
<protein>
    <recommendedName>
        <fullName evidence="9">C2H2-type domain-containing protein</fullName>
    </recommendedName>
</protein>
<evidence type="ECO:0000256" key="3">
    <source>
        <dbReference type="ARBA" id="ARBA00022737"/>
    </source>
</evidence>
<feature type="region of interest" description="Disordered" evidence="8">
    <location>
        <begin position="79"/>
        <end position="132"/>
    </location>
</feature>
<evidence type="ECO:0000256" key="7">
    <source>
        <dbReference type="PROSITE-ProRule" id="PRU00042"/>
    </source>
</evidence>
<keyword evidence="3" id="KW-0677">Repeat</keyword>
<comment type="subcellular location">
    <subcellularLocation>
        <location evidence="1">Nucleus</location>
    </subcellularLocation>
</comment>
<feature type="compositionally biased region" description="Low complexity" evidence="8">
    <location>
        <begin position="95"/>
        <end position="107"/>
    </location>
</feature>
<dbReference type="Gene3D" id="3.30.160.60">
    <property type="entry name" value="Classic Zinc Finger"/>
    <property type="match status" value="2"/>
</dbReference>
<organism evidence="10 11">
    <name type="scientific">Tortispora caseinolytica NRRL Y-17796</name>
    <dbReference type="NCBI Taxonomy" id="767744"/>
    <lineage>
        <taxon>Eukaryota</taxon>
        <taxon>Fungi</taxon>
        <taxon>Dikarya</taxon>
        <taxon>Ascomycota</taxon>
        <taxon>Saccharomycotina</taxon>
        <taxon>Trigonopsidomycetes</taxon>
        <taxon>Trigonopsidales</taxon>
        <taxon>Trigonopsidaceae</taxon>
        <taxon>Tortispora</taxon>
    </lineage>
</organism>
<evidence type="ECO:0000313" key="10">
    <source>
        <dbReference type="EMBL" id="ODV89432.1"/>
    </source>
</evidence>
<evidence type="ECO:0000256" key="1">
    <source>
        <dbReference type="ARBA" id="ARBA00004123"/>
    </source>
</evidence>
<evidence type="ECO:0000256" key="6">
    <source>
        <dbReference type="ARBA" id="ARBA00023242"/>
    </source>
</evidence>
<dbReference type="CDD" id="cd12148">
    <property type="entry name" value="fungal_TF_MHR"/>
    <property type="match status" value="1"/>
</dbReference>
<sequence>MEGTSTVAKKKRTSKSFKCTHPGCNKVFNRLDYLERHAMNHLAVRPFKCTICDLAFTRKDLLRKHTLSKSHMTRFNEIQRQQNIPPNGSTFAPPNSSSNVASNSSLSQTLGTATPADDFSRQNYSNSESYDDKLARTNSIPFPLARDSIPSQDEDLHQLFFDVTNDKTANQPPSNTPAVPNPYLDPQAENPALHFDISLADNYAWLFNDSAYDSSSTRSDDDPYKETKYSFSMNTPSIDPFSLPFADLPSDDIESDQILDFVDGGIVENEYYAPPIPLSQERLIDQSTADRIIKFLSVIPGVSDRLYLLDIPHLNSYLILYFEKFHALYPFLHLPTFYSYNTQSAVLVAMITIGMNYYEDTDAYYLAVAIHRRFRSIIIILIEDQPRVPLWIIQTLLLANYFDRMFGTNVQYDMAQVFHSSNVTLMRFSGYLSPMPTPQVDAKHDLNTLEMQWANWVEYESTKRAIFFMLISDTLHATLFKNPLSMSLFEVPFELPEHESLWNAASAQQFLSTKERILVNERRMSSSASSMDKQTHNSSFLSLLRRLINYGSFQKGTAIDYSSKLSPLSRLILLHGLLNIYWDMQHRGLLDIGLISDKRMELLSGKIKTAFQNWKASFDSYLSTNTFGTTLSSQSDLLYFINPICTLCWTSYQMGLTAMHSDSLTLRTYAGAPRVMGRAVRFDERKLSKRKVIEWCHSDDGRIAAWQAKEFFRVVLKVPSLLRLVSSLYWSLYICALTLWCYEFGHIDTLEESNKPRTTGTPAAASAKAAEFCTTLFRKYLLPDGNVNVSLARKDALAYIRIINVDNEEKLDVPKPDLETRTERAKLAVGLLTYTYSILKDVKWGTVGVGRSVIEQLLYGSYFAF</sequence>
<dbReference type="Pfam" id="PF00096">
    <property type="entry name" value="zf-C2H2"/>
    <property type="match status" value="2"/>
</dbReference>
<name>A0A1E4TCD5_9ASCO</name>
<dbReference type="GO" id="GO:0000785">
    <property type="term" value="C:chromatin"/>
    <property type="evidence" value="ECO:0007669"/>
    <property type="project" value="TreeGrafter"/>
</dbReference>
<feature type="domain" description="C2H2-type" evidence="9">
    <location>
        <begin position="17"/>
        <end position="46"/>
    </location>
</feature>
<evidence type="ECO:0000256" key="4">
    <source>
        <dbReference type="ARBA" id="ARBA00022771"/>
    </source>
</evidence>
<dbReference type="PANTHER" id="PTHR40626">
    <property type="entry name" value="MIP31509P"/>
    <property type="match status" value="1"/>
</dbReference>
<gene>
    <name evidence="10" type="ORF">CANCADRAFT_139664</name>
</gene>
<keyword evidence="11" id="KW-1185">Reference proteome</keyword>
<keyword evidence="2" id="KW-0479">Metal-binding</keyword>
<keyword evidence="5" id="KW-0862">Zinc</keyword>
<evidence type="ECO:0000256" key="5">
    <source>
        <dbReference type="ARBA" id="ARBA00022833"/>
    </source>
</evidence>
<dbReference type="GO" id="GO:0006351">
    <property type="term" value="P:DNA-templated transcription"/>
    <property type="evidence" value="ECO:0007669"/>
    <property type="project" value="InterPro"/>
</dbReference>
<dbReference type="InterPro" id="IPR013087">
    <property type="entry name" value="Znf_C2H2_type"/>
</dbReference>
<dbReference type="Pfam" id="PF04082">
    <property type="entry name" value="Fungal_trans"/>
    <property type="match status" value="1"/>
</dbReference>
<dbReference type="InterPro" id="IPR051059">
    <property type="entry name" value="VerF-like"/>
</dbReference>
<keyword evidence="4 7" id="KW-0863">Zinc-finger</keyword>
<dbReference type="AlphaFoldDB" id="A0A1E4TCD5"/>
<dbReference type="GO" id="GO:0008270">
    <property type="term" value="F:zinc ion binding"/>
    <property type="evidence" value="ECO:0007669"/>
    <property type="project" value="UniProtKB-KW"/>
</dbReference>
<dbReference type="GO" id="GO:0005634">
    <property type="term" value="C:nucleus"/>
    <property type="evidence" value="ECO:0007669"/>
    <property type="project" value="UniProtKB-SubCell"/>
</dbReference>
<dbReference type="EMBL" id="KV453843">
    <property type="protein sequence ID" value="ODV89432.1"/>
    <property type="molecule type" value="Genomic_DNA"/>
</dbReference>
<dbReference type="PROSITE" id="PS00028">
    <property type="entry name" value="ZINC_FINGER_C2H2_1"/>
    <property type="match status" value="2"/>
</dbReference>
<dbReference type="InterPro" id="IPR007219">
    <property type="entry name" value="XnlR_reg_dom"/>
</dbReference>
<dbReference type="PANTHER" id="PTHR40626:SF11">
    <property type="entry name" value="ZINC FINGER PROTEIN YPR022C"/>
    <property type="match status" value="1"/>
</dbReference>
<dbReference type="PROSITE" id="PS50157">
    <property type="entry name" value="ZINC_FINGER_C2H2_2"/>
    <property type="match status" value="2"/>
</dbReference>
<evidence type="ECO:0000256" key="2">
    <source>
        <dbReference type="ARBA" id="ARBA00022723"/>
    </source>
</evidence>
<accession>A0A1E4TCD5</accession>
<dbReference type="GO" id="GO:0000981">
    <property type="term" value="F:DNA-binding transcription factor activity, RNA polymerase II-specific"/>
    <property type="evidence" value="ECO:0007669"/>
    <property type="project" value="InterPro"/>
</dbReference>
<dbReference type="InterPro" id="IPR036236">
    <property type="entry name" value="Znf_C2H2_sf"/>
</dbReference>
<feature type="domain" description="C2H2-type" evidence="9">
    <location>
        <begin position="47"/>
        <end position="71"/>
    </location>
</feature>
<dbReference type="OrthoDB" id="1405595at2759"/>
<evidence type="ECO:0000256" key="8">
    <source>
        <dbReference type="SAM" id="MobiDB-lite"/>
    </source>
</evidence>
<dbReference type="GO" id="GO:0000978">
    <property type="term" value="F:RNA polymerase II cis-regulatory region sequence-specific DNA binding"/>
    <property type="evidence" value="ECO:0007669"/>
    <property type="project" value="InterPro"/>
</dbReference>
<proteinExistence type="predicted"/>
<keyword evidence="6" id="KW-0539">Nucleus</keyword>
<evidence type="ECO:0000313" key="11">
    <source>
        <dbReference type="Proteomes" id="UP000095023"/>
    </source>
</evidence>
<reference evidence="11" key="1">
    <citation type="submission" date="2016-02" db="EMBL/GenBank/DDBJ databases">
        <title>Comparative genomics of biotechnologically important yeasts.</title>
        <authorList>
            <consortium name="DOE Joint Genome Institute"/>
            <person name="Riley R."/>
            <person name="Haridas S."/>
            <person name="Wolfe K.H."/>
            <person name="Lopes M.R."/>
            <person name="Hittinger C.T."/>
            <person name="Goker M."/>
            <person name="Salamov A."/>
            <person name="Wisecaver J."/>
            <person name="Long T.M."/>
            <person name="Aerts A.L."/>
            <person name="Barry K."/>
            <person name="Choi C."/>
            <person name="Clum A."/>
            <person name="Coughlan A.Y."/>
            <person name="Deshpande S."/>
            <person name="Douglass A.P."/>
            <person name="Hanson S.J."/>
            <person name="Klenk H.-P."/>
            <person name="Labutti K."/>
            <person name="Lapidus A."/>
            <person name="Lindquist E."/>
            <person name="Lipzen A."/>
            <person name="Meier-Kolthoff J.P."/>
            <person name="Ohm R.A."/>
            <person name="Otillar R.P."/>
            <person name="Pangilinan J."/>
            <person name="Peng Y."/>
            <person name="Rokas A."/>
            <person name="Rosa C.A."/>
            <person name="Scheuner C."/>
            <person name="Sibirny A.A."/>
            <person name="Slot J.C."/>
            <person name="Stielow J.B."/>
            <person name="Sun H."/>
            <person name="Kurtzman C.P."/>
            <person name="Blackwell M."/>
            <person name="Jeffries T.W."/>
            <person name="Grigoriev I.V."/>
        </authorList>
    </citation>
    <scope>NUCLEOTIDE SEQUENCE [LARGE SCALE GENOMIC DNA]</scope>
    <source>
        <strain evidence="11">NRRL Y-17796</strain>
    </source>
</reference>
<dbReference type="Proteomes" id="UP000095023">
    <property type="component" value="Unassembled WGS sequence"/>
</dbReference>
<dbReference type="SUPFAM" id="SSF57667">
    <property type="entry name" value="beta-beta-alpha zinc fingers"/>
    <property type="match status" value="1"/>
</dbReference>
<dbReference type="SMART" id="SM00355">
    <property type="entry name" value="ZnF_C2H2"/>
    <property type="match status" value="2"/>
</dbReference>
<feature type="compositionally biased region" description="Polar residues" evidence="8">
    <location>
        <begin position="79"/>
        <end position="94"/>
    </location>
</feature>